<reference evidence="1 2" key="1">
    <citation type="submission" date="2016-06" db="EMBL/GenBank/DDBJ databases">
        <title>Respiratory ammonification of nitrate coupled to the oxidation of elemental sulfur in deep-sea autotrophic thermophilic bacteria.</title>
        <authorList>
            <person name="Slobodkina G.B."/>
            <person name="Mardanov A.V."/>
            <person name="Ravin N.V."/>
            <person name="Frolova A.A."/>
            <person name="Viryasiv M.B."/>
            <person name="Chernyh N.A."/>
            <person name="Bonch-Osmolovskaya E.A."/>
            <person name="Slobodkin A.I."/>
        </authorList>
    </citation>
    <scope>NUCLEOTIDE SEQUENCE [LARGE SCALE GENOMIC DNA]</scope>
    <source>
        <strain evidence="1 2">S69</strain>
    </source>
</reference>
<accession>A0A1B9F324</accession>
<dbReference type="AlphaFoldDB" id="A0A1B9F324"/>
<dbReference type="Proteomes" id="UP000093080">
    <property type="component" value="Unassembled WGS sequence"/>
</dbReference>
<dbReference type="EMBL" id="MAGO01000016">
    <property type="protein sequence ID" value="OCC14234.1"/>
    <property type="molecule type" value="Genomic_DNA"/>
</dbReference>
<comment type="caution">
    <text evidence="1">The sequence shown here is derived from an EMBL/GenBank/DDBJ whole genome shotgun (WGS) entry which is preliminary data.</text>
</comment>
<proteinExistence type="predicted"/>
<organism evidence="1 2">
    <name type="scientific">Dissulfuribacter thermophilus</name>
    <dbReference type="NCBI Taxonomy" id="1156395"/>
    <lineage>
        <taxon>Bacteria</taxon>
        <taxon>Pseudomonadati</taxon>
        <taxon>Thermodesulfobacteriota</taxon>
        <taxon>Dissulfuribacteria</taxon>
        <taxon>Dissulfuribacterales</taxon>
        <taxon>Dissulfuribacteraceae</taxon>
        <taxon>Dissulfuribacter</taxon>
    </lineage>
</organism>
<sequence length="49" mass="5683">MDGVGFLTVPTVIPVTRFFEGNRFPERNQPGIYIFIQTRWPENVDADEI</sequence>
<gene>
    <name evidence="1" type="ORF">DBT_2376</name>
</gene>
<evidence type="ECO:0000313" key="1">
    <source>
        <dbReference type="EMBL" id="OCC14234.1"/>
    </source>
</evidence>
<keyword evidence="2" id="KW-1185">Reference proteome</keyword>
<name>A0A1B9F324_9BACT</name>
<evidence type="ECO:0000313" key="2">
    <source>
        <dbReference type="Proteomes" id="UP000093080"/>
    </source>
</evidence>
<dbReference type="STRING" id="1156395.DBT_2376"/>
<protein>
    <submittedName>
        <fullName evidence="1">Uncharacterized protein</fullName>
    </submittedName>
</protein>